<evidence type="ECO:0000313" key="3">
    <source>
        <dbReference type="Proteomes" id="UP000728968"/>
    </source>
</evidence>
<feature type="domain" description="Schlafen AlbA-2" evidence="1">
    <location>
        <begin position="13"/>
        <end position="136"/>
    </location>
</feature>
<dbReference type="SUPFAM" id="SSF46785">
    <property type="entry name" value="Winged helix' DNA-binding domain"/>
    <property type="match status" value="1"/>
</dbReference>
<dbReference type="Gene3D" id="3.30.950.30">
    <property type="entry name" value="Schlafen, AAA domain"/>
    <property type="match status" value="1"/>
</dbReference>
<comment type="caution">
    <text evidence="2">The sequence shown here is derived from an EMBL/GenBank/DDBJ whole genome shotgun (WGS) entry which is preliminary data.</text>
</comment>
<dbReference type="RefSeq" id="WP_204715988.1">
    <property type="nucleotide sequence ID" value="NZ_JACJLT010000030.1"/>
</dbReference>
<dbReference type="InterPro" id="IPR036390">
    <property type="entry name" value="WH_DNA-bd_sf"/>
</dbReference>
<evidence type="ECO:0000259" key="1">
    <source>
        <dbReference type="Pfam" id="PF04326"/>
    </source>
</evidence>
<dbReference type="InterPro" id="IPR038475">
    <property type="entry name" value="RecG_C_sf"/>
</dbReference>
<keyword evidence="3" id="KW-1185">Reference proteome</keyword>
<accession>A0ABS2G0P2</accession>
<gene>
    <name evidence="2" type="ORF">H6A04_04735</name>
</gene>
<name>A0ABS2G0P2_FUSMR</name>
<dbReference type="PANTHER" id="PTHR30595">
    <property type="entry name" value="GLPR-RELATED TRANSCRIPTIONAL REPRESSOR"/>
    <property type="match status" value="1"/>
</dbReference>
<dbReference type="Gene3D" id="1.10.10.10">
    <property type="entry name" value="Winged helix-like DNA-binding domain superfamily/Winged helix DNA-binding domain"/>
    <property type="match status" value="1"/>
</dbReference>
<organism evidence="2 3">
    <name type="scientific">Fusobacterium mortiferum</name>
    <dbReference type="NCBI Taxonomy" id="850"/>
    <lineage>
        <taxon>Bacteria</taxon>
        <taxon>Fusobacteriati</taxon>
        <taxon>Fusobacteriota</taxon>
        <taxon>Fusobacteriia</taxon>
        <taxon>Fusobacteriales</taxon>
        <taxon>Fusobacteriaceae</taxon>
        <taxon>Fusobacterium</taxon>
    </lineage>
</organism>
<dbReference type="PANTHER" id="PTHR30595:SF6">
    <property type="entry name" value="SCHLAFEN ALBA-2 DOMAIN-CONTAINING PROTEIN"/>
    <property type="match status" value="1"/>
</dbReference>
<dbReference type="InterPro" id="IPR036388">
    <property type="entry name" value="WH-like_DNA-bd_sf"/>
</dbReference>
<protein>
    <submittedName>
        <fullName evidence="2">DNA binding domain-containing protein</fullName>
    </submittedName>
</protein>
<dbReference type="Pfam" id="PF04326">
    <property type="entry name" value="SLFN_AlbA_2"/>
    <property type="match status" value="1"/>
</dbReference>
<dbReference type="InterPro" id="IPR007421">
    <property type="entry name" value="Schlafen_AlbA_2_dom"/>
</dbReference>
<sequence length="500" mass="58850">MKELIKNLNKLKESYNIEFKLAKNSFPKEALSTYSAFANTDGGILILGIEEKNGFISVIGVENTEKIKKDIFDTLNNKSIVSKNILNNENVREEEIEGKKIILIEIPKANYKDKPIYLRDQINLTYKRNHEGDYKCTYEDIKQMIRDSSDESLDNQLISKFSVEDLDEESIKLYRKTFINLKPDHIFNSLKIEDFLIKLRVLRKNRNTERLEPTLAGLLFFGKTESIKEVLPYFHLEYLDKSVVGQERWQDRVVYDGTWGEGNLYNFFNLVIRKLYLGIEKSFNLLNDYKTRREYSEVQIALREILVNSIIHADYKIEDSLKIIKYSNYFEFHNPGGLKISKMEFFNGGYSKPRNENIEFLFRMINLCERAGTGIPKVLKVTNERKFKFPEIEDNGKKFIFRFWNTSLLDKLILENEKERLILEYVLKNLRITNVQARENLNLKKHEAADLFNKLIEKGYLQRNGIGRGIYYTLNCSEEESKTRLIGQVSYLVERLKEIL</sequence>
<dbReference type="Gene3D" id="3.30.565.60">
    <property type="match status" value="1"/>
</dbReference>
<reference evidence="2 3" key="1">
    <citation type="journal article" date="2021" name="Sci. Rep.">
        <title>The distribution of antibiotic resistance genes in chicken gut microbiota commensals.</title>
        <authorList>
            <person name="Juricova H."/>
            <person name="Matiasovicova J."/>
            <person name="Kubasova T."/>
            <person name="Cejkova D."/>
            <person name="Rychlik I."/>
        </authorList>
    </citation>
    <scope>NUCLEOTIDE SEQUENCE [LARGE SCALE GENOMIC DNA]</scope>
    <source>
        <strain evidence="2 3">An425</strain>
    </source>
</reference>
<dbReference type="EMBL" id="JACJLT010000030">
    <property type="protein sequence ID" value="MBM6874964.1"/>
    <property type="molecule type" value="Genomic_DNA"/>
</dbReference>
<dbReference type="InterPro" id="IPR038461">
    <property type="entry name" value="Schlafen_AlbA_2_dom_sf"/>
</dbReference>
<proteinExistence type="predicted"/>
<dbReference type="Pfam" id="PF13749">
    <property type="entry name" value="HATPase_c_4"/>
    <property type="match status" value="1"/>
</dbReference>
<dbReference type="Proteomes" id="UP000728968">
    <property type="component" value="Unassembled WGS sequence"/>
</dbReference>
<evidence type="ECO:0000313" key="2">
    <source>
        <dbReference type="EMBL" id="MBM6874964.1"/>
    </source>
</evidence>